<proteinExistence type="inferred from homology"/>
<dbReference type="Proteomes" id="UP000656042">
    <property type="component" value="Unassembled WGS sequence"/>
</dbReference>
<evidence type="ECO:0000259" key="3">
    <source>
        <dbReference type="SMART" id="SM00998"/>
    </source>
</evidence>
<reference evidence="4" key="2">
    <citation type="submission" date="2020-09" db="EMBL/GenBank/DDBJ databases">
        <authorList>
            <person name="Sun Q."/>
            <person name="Zhou Y."/>
        </authorList>
    </citation>
    <scope>NUCLEOTIDE SEQUENCE</scope>
    <source>
        <strain evidence="4">CGMCC 4.7299</strain>
    </source>
</reference>
<protein>
    <submittedName>
        <fullName evidence="4">Putative 3-carboxymuconate cycloisomerase (PcaB)</fullName>
    </submittedName>
</protein>
<evidence type="ECO:0000313" key="5">
    <source>
        <dbReference type="Proteomes" id="UP000656042"/>
    </source>
</evidence>
<dbReference type="InterPro" id="IPR008948">
    <property type="entry name" value="L-Aspartase-like"/>
</dbReference>
<dbReference type="Pfam" id="PF00206">
    <property type="entry name" value="Lyase_1"/>
    <property type="match status" value="1"/>
</dbReference>
<accession>A0A8J3C4T9</accession>
<dbReference type="InterPro" id="IPR024083">
    <property type="entry name" value="Fumarase/histidase_N"/>
</dbReference>
<dbReference type="InterPro" id="IPR000362">
    <property type="entry name" value="Fumarate_lyase_fam"/>
</dbReference>
<gene>
    <name evidence="4" type="ORF">GCM10012284_51580</name>
</gene>
<dbReference type="Gene3D" id="1.10.275.10">
    <property type="entry name" value="Fumarase/aspartase (N-terminal domain)"/>
    <property type="match status" value="1"/>
</dbReference>
<dbReference type="PANTHER" id="PTHR43172:SF2">
    <property type="entry name" value="ADENYLOSUCCINATE LYASE C-TERMINAL DOMAIN-CONTAINING PROTEIN"/>
    <property type="match status" value="1"/>
</dbReference>
<comment type="similarity">
    <text evidence="2">Belongs to the class-II fumarase/aspartase family.</text>
</comment>
<dbReference type="InterPro" id="IPR022761">
    <property type="entry name" value="Fumarate_lyase_N"/>
</dbReference>
<sequence>MHSPMNEPPVDAGLLSPVRAGAPVEHLVDDVAWLQAMLDAEVALVRAQSRLGTVPVAAAEAIARVAQASHFDVRELALSARSTANPIVGLVAALTAAVTQVDSDAAEYVHRGSTSQDIFDTAAMMVSKRALAVIREDLSRVGAGLAALAERHADTTMAGRTLAAQAVPTTFGLKAAGWRELVVSAEARIGHVFAHGLPVSLGGSAGTLGGYLEFARSGGPDRAKLDVASYVEQLTRLFAEECGLTCAPLPWHALRAPMADLAAALAFTTGALGKLAVDVLTLSRTEVAEAREPSAVGRGGSSAMPHKRNPVLSTMIRSASLQVPALATVLNQSLLSEDERSAGVWQSEWQVLRECLRLAGGAAHTAVELAHGLQPDPDRMRQNLELTNGQIVSERLAAALAPRLGKAAARKVMSEASAATAASGRPLAAVLGDDRLVTEALTAQELADLCAPEQYVGAASALVAAVLTPAGKD</sequence>
<organism evidence="4 5">
    <name type="scientific">Mangrovihabitans endophyticus</name>
    <dbReference type="NCBI Taxonomy" id="1751298"/>
    <lineage>
        <taxon>Bacteria</taxon>
        <taxon>Bacillati</taxon>
        <taxon>Actinomycetota</taxon>
        <taxon>Actinomycetes</taxon>
        <taxon>Micromonosporales</taxon>
        <taxon>Micromonosporaceae</taxon>
        <taxon>Mangrovihabitans</taxon>
    </lineage>
</organism>
<evidence type="ECO:0000256" key="2">
    <source>
        <dbReference type="ARBA" id="ARBA00034772"/>
    </source>
</evidence>
<keyword evidence="1" id="KW-0456">Lyase</keyword>
<evidence type="ECO:0000313" key="4">
    <source>
        <dbReference type="EMBL" id="GGL10475.1"/>
    </source>
</evidence>
<keyword evidence="5" id="KW-1185">Reference proteome</keyword>
<name>A0A8J3C4T9_9ACTN</name>
<dbReference type="Gene3D" id="1.20.200.10">
    <property type="entry name" value="Fumarase/aspartase (Central domain)"/>
    <property type="match status" value="1"/>
</dbReference>
<dbReference type="AlphaFoldDB" id="A0A8J3C4T9"/>
<feature type="domain" description="Adenylosuccinate lyase C-terminal" evidence="3">
    <location>
        <begin position="388"/>
        <end position="467"/>
    </location>
</feature>
<dbReference type="PROSITE" id="PS00163">
    <property type="entry name" value="FUMARATE_LYASES"/>
    <property type="match status" value="1"/>
</dbReference>
<evidence type="ECO:0000256" key="1">
    <source>
        <dbReference type="ARBA" id="ARBA00023239"/>
    </source>
</evidence>
<comment type="caution">
    <text evidence="4">The sequence shown here is derived from an EMBL/GenBank/DDBJ whole genome shotgun (WGS) entry which is preliminary data.</text>
</comment>
<dbReference type="PANTHER" id="PTHR43172">
    <property type="entry name" value="ADENYLOSUCCINATE LYASE"/>
    <property type="match status" value="1"/>
</dbReference>
<dbReference type="GO" id="GO:0016829">
    <property type="term" value="F:lyase activity"/>
    <property type="evidence" value="ECO:0007669"/>
    <property type="project" value="UniProtKB-KW"/>
</dbReference>
<dbReference type="Gene3D" id="1.10.40.30">
    <property type="entry name" value="Fumarase/aspartase (C-terminal domain)"/>
    <property type="match status" value="1"/>
</dbReference>
<dbReference type="Pfam" id="PF10397">
    <property type="entry name" value="ADSL_C"/>
    <property type="match status" value="1"/>
</dbReference>
<dbReference type="EMBL" id="BMMX01000034">
    <property type="protein sequence ID" value="GGL10475.1"/>
    <property type="molecule type" value="Genomic_DNA"/>
</dbReference>
<dbReference type="SMART" id="SM00998">
    <property type="entry name" value="ADSL_C"/>
    <property type="match status" value="1"/>
</dbReference>
<dbReference type="SUPFAM" id="SSF48557">
    <property type="entry name" value="L-aspartase-like"/>
    <property type="match status" value="1"/>
</dbReference>
<dbReference type="InterPro" id="IPR019468">
    <property type="entry name" value="AdenyloSucc_lyase_C"/>
</dbReference>
<dbReference type="CDD" id="cd01597">
    <property type="entry name" value="pCLME"/>
    <property type="match status" value="1"/>
</dbReference>
<dbReference type="InterPro" id="IPR020557">
    <property type="entry name" value="Fumarate_lyase_CS"/>
</dbReference>
<reference evidence="4" key="1">
    <citation type="journal article" date="2014" name="Int. J. Syst. Evol. Microbiol.">
        <title>Complete genome sequence of Corynebacterium casei LMG S-19264T (=DSM 44701T), isolated from a smear-ripened cheese.</title>
        <authorList>
            <consortium name="US DOE Joint Genome Institute (JGI-PGF)"/>
            <person name="Walter F."/>
            <person name="Albersmeier A."/>
            <person name="Kalinowski J."/>
            <person name="Ruckert C."/>
        </authorList>
    </citation>
    <scope>NUCLEOTIDE SEQUENCE</scope>
    <source>
        <strain evidence="4">CGMCC 4.7299</strain>
    </source>
</reference>
<dbReference type="PRINTS" id="PR00149">
    <property type="entry name" value="FUMRATELYASE"/>
</dbReference>